<sequence length="88" mass="10287">MIVSLPLTLPEQRKGEGCEFVMDDARLKHTKVSLETFLLPNQNRIYRCWAQGPDGRRHFKRKSMFVLNQINLVLCVTDYSNTDMVCRI</sequence>
<accession>A0AAV4QHT9</accession>
<protein>
    <submittedName>
        <fullName evidence="1">Uncharacterized protein</fullName>
    </submittedName>
</protein>
<dbReference type="Proteomes" id="UP001054945">
    <property type="component" value="Unassembled WGS sequence"/>
</dbReference>
<keyword evidence="2" id="KW-1185">Reference proteome</keyword>
<comment type="caution">
    <text evidence="1">The sequence shown here is derived from an EMBL/GenBank/DDBJ whole genome shotgun (WGS) entry which is preliminary data.</text>
</comment>
<gene>
    <name evidence="1" type="ORF">CEXT_484751</name>
</gene>
<organism evidence="1 2">
    <name type="scientific">Caerostris extrusa</name>
    <name type="common">Bark spider</name>
    <name type="synonym">Caerostris bankana</name>
    <dbReference type="NCBI Taxonomy" id="172846"/>
    <lineage>
        <taxon>Eukaryota</taxon>
        <taxon>Metazoa</taxon>
        <taxon>Ecdysozoa</taxon>
        <taxon>Arthropoda</taxon>
        <taxon>Chelicerata</taxon>
        <taxon>Arachnida</taxon>
        <taxon>Araneae</taxon>
        <taxon>Araneomorphae</taxon>
        <taxon>Entelegynae</taxon>
        <taxon>Araneoidea</taxon>
        <taxon>Araneidae</taxon>
        <taxon>Caerostris</taxon>
    </lineage>
</organism>
<reference evidence="1 2" key="1">
    <citation type="submission" date="2021-06" db="EMBL/GenBank/DDBJ databases">
        <title>Caerostris extrusa draft genome.</title>
        <authorList>
            <person name="Kono N."/>
            <person name="Arakawa K."/>
        </authorList>
    </citation>
    <scope>NUCLEOTIDE SEQUENCE [LARGE SCALE GENOMIC DNA]</scope>
</reference>
<name>A0AAV4QHT9_CAEEX</name>
<dbReference type="EMBL" id="BPLR01006132">
    <property type="protein sequence ID" value="GIY07625.1"/>
    <property type="molecule type" value="Genomic_DNA"/>
</dbReference>
<evidence type="ECO:0000313" key="2">
    <source>
        <dbReference type="Proteomes" id="UP001054945"/>
    </source>
</evidence>
<dbReference type="AlphaFoldDB" id="A0AAV4QHT9"/>
<evidence type="ECO:0000313" key="1">
    <source>
        <dbReference type="EMBL" id="GIY07625.1"/>
    </source>
</evidence>
<proteinExistence type="predicted"/>